<evidence type="ECO:0000259" key="10">
    <source>
        <dbReference type="PROSITE" id="PS51722"/>
    </source>
</evidence>
<dbReference type="GO" id="GO:0005525">
    <property type="term" value="F:GTP binding"/>
    <property type="evidence" value="ECO:0007669"/>
    <property type="project" value="UniProtKB-KW"/>
</dbReference>
<dbReference type="InterPro" id="IPR009000">
    <property type="entry name" value="Transl_B-barrel_sf"/>
</dbReference>
<dbReference type="GO" id="GO:0000049">
    <property type="term" value="F:tRNA binding"/>
    <property type="evidence" value="ECO:0007669"/>
    <property type="project" value="InterPro"/>
</dbReference>
<dbReference type="FunFam" id="3.40.50.300:FF:000065">
    <property type="entry name" value="Eukaryotic translation initiation factor 2 subunit gamma"/>
    <property type="match status" value="1"/>
</dbReference>
<dbReference type="InterPro" id="IPR000795">
    <property type="entry name" value="T_Tr_GTP-bd_dom"/>
</dbReference>
<reference evidence="11" key="1">
    <citation type="submission" date="2021-06" db="EMBL/GenBank/DDBJ databases">
        <authorList>
            <person name="Kallberg Y."/>
            <person name="Tangrot J."/>
            <person name="Rosling A."/>
        </authorList>
    </citation>
    <scope>NUCLEOTIDE SEQUENCE</scope>
    <source>
        <strain evidence="11">MA453B</strain>
    </source>
</reference>
<dbReference type="InterPro" id="IPR009001">
    <property type="entry name" value="Transl_elong_EF1A/Init_IF2_C"/>
</dbReference>
<evidence type="ECO:0000256" key="7">
    <source>
        <dbReference type="ARBA" id="ARBA00023134"/>
    </source>
</evidence>
<dbReference type="InterPro" id="IPR050543">
    <property type="entry name" value="eIF2G"/>
</dbReference>
<dbReference type="FunFam" id="2.40.30.10:FF:000011">
    <property type="entry name" value="Eukaryotic translation initiation factor 2 subunit gamma"/>
    <property type="match status" value="1"/>
</dbReference>
<accession>A0A9N9BHZ4</accession>
<protein>
    <recommendedName>
        <fullName evidence="9">Eukaryotic translation initiation factor 2 subunit gamma</fullName>
        <ecNumber evidence="2">3.6.5.3</ecNumber>
    </recommendedName>
</protein>
<dbReference type="SUPFAM" id="SSF52540">
    <property type="entry name" value="P-loop containing nucleoside triphosphate hydrolases"/>
    <property type="match status" value="1"/>
</dbReference>
<evidence type="ECO:0000256" key="3">
    <source>
        <dbReference type="ARBA" id="ARBA00022540"/>
    </source>
</evidence>
<keyword evidence="6" id="KW-0648">Protein biosynthesis</keyword>
<dbReference type="InterPro" id="IPR044127">
    <property type="entry name" value="eIF2g_dom_2"/>
</dbReference>
<dbReference type="Pfam" id="PF09173">
    <property type="entry name" value="eIF2_C"/>
    <property type="match status" value="1"/>
</dbReference>
<dbReference type="GO" id="GO:0005850">
    <property type="term" value="C:eukaryotic translation initiation factor 2 complex"/>
    <property type="evidence" value="ECO:0007669"/>
    <property type="project" value="TreeGrafter"/>
</dbReference>
<name>A0A9N9BHZ4_9GLOM</name>
<dbReference type="GO" id="GO:0003924">
    <property type="term" value="F:GTPase activity"/>
    <property type="evidence" value="ECO:0007669"/>
    <property type="project" value="InterPro"/>
</dbReference>
<keyword evidence="3" id="KW-0396">Initiation factor</keyword>
<evidence type="ECO:0000256" key="6">
    <source>
        <dbReference type="ARBA" id="ARBA00022917"/>
    </source>
</evidence>
<keyword evidence="7" id="KW-0342">GTP-binding</keyword>
<dbReference type="CDD" id="cd01888">
    <property type="entry name" value="eIF2_gamma"/>
    <property type="match status" value="1"/>
</dbReference>
<keyword evidence="12" id="KW-1185">Reference proteome</keyword>
<evidence type="ECO:0000256" key="2">
    <source>
        <dbReference type="ARBA" id="ARBA00011986"/>
    </source>
</evidence>
<evidence type="ECO:0000256" key="4">
    <source>
        <dbReference type="ARBA" id="ARBA00022741"/>
    </source>
</evidence>
<dbReference type="SUPFAM" id="SSF50447">
    <property type="entry name" value="Translation proteins"/>
    <property type="match status" value="1"/>
</dbReference>
<dbReference type="Proteomes" id="UP000789405">
    <property type="component" value="Unassembled WGS sequence"/>
</dbReference>
<dbReference type="Pfam" id="PF03144">
    <property type="entry name" value="GTP_EFTU_D2"/>
    <property type="match status" value="1"/>
</dbReference>
<dbReference type="GO" id="GO:0001731">
    <property type="term" value="P:formation of translation preinitiation complex"/>
    <property type="evidence" value="ECO:0007669"/>
    <property type="project" value="UniProtKB-ARBA"/>
</dbReference>
<dbReference type="CDD" id="cd03688">
    <property type="entry name" value="eIF2_gamma_II"/>
    <property type="match status" value="1"/>
</dbReference>
<dbReference type="FunFam" id="2.40.30.10:FF:000009">
    <property type="entry name" value="Eukaryotic translation initiation factor 2 subunit gamma"/>
    <property type="match status" value="1"/>
</dbReference>
<feature type="domain" description="Tr-type G" evidence="10">
    <location>
        <begin position="31"/>
        <end position="240"/>
    </location>
</feature>
<dbReference type="OrthoDB" id="1045173at2759"/>
<gene>
    <name evidence="11" type="ORF">DERYTH_LOCUS6095</name>
</gene>
<dbReference type="PRINTS" id="PR00315">
    <property type="entry name" value="ELONGATNFCT"/>
</dbReference>
<dbReference type="PANTHER" id="PTHR42854">
    <property type="entry name" value="EUKARYOTIC TRANSLATION INITIATION FACTOR 2 SUBUNIT 3 FAMILY MEMBER"/>
    <property type="match status" value="1"/>
</dbReference>
<keyword evidence="5" id="KW-0378">Hydrolase</keyword>
<evidence type="ECO:0000313" key="11">
    <source>
        <dbReference type="EMBL" id="CAG8568660.1"/>
    </source>
</evidence>
<dbReference type="EMBL" id="CAJVPY010002677">
    <property type="protein sequence ID" value="CAG8568660.1"/>
    <property type="molecule type" value="Genomic_DNA"/>
</dbReference>
<comment type="caution">
    <text evidence="11">The sequence shown here is derived from an EMBL/GenBank/DDBJ whole genome shotgun (WGS) entry which is preliminary data.</text>
</comment>
<keyword evidence="4" id="KW-0547">Nucleotide-binding</keyword>
<dbReference type="InterPro" id="IPR044128">
    <property type="entry name" value="eIF2g_GTP-bd"/>
</dbReference>
<comment type="catalytic activity">
    <reaction evidence="8">
        <text>GTP + H2O = GDP + phosphate + H(+)</text>
        <dbReference type="Rhea" id="RHEA:19669"/>
        <dbReference type="ChEBI" id="CHEBI:15377"/>
        <dbReference type="ChEBI" id="CHEBI:15378"/>
        <dbReference type="ChEBI" id="CHEBI:37565"/>
        <dbReference type="ChEBI" id="CHEBI:43474"/>
        <dbReference type="ChEBI" id="CHEBI:58189"/>
        <dbReference type="EC" id="3.6.5.3"/>
    </reaction>
</comment>
<evidence type="ECO:0000256" key="1">
    <source>
        <dbReference type="ARBA" id="ARBA00007249"/>
    </source>
</evidence>
<proteinExistence type="inferred from homology"/>
<dbReference type="InterPro" id="IPR027417">
    <property type="entry name" value="P-loop_NTPase"/>
</dbReference>
<dbReference type="Gene3D" id="2.40.30.10">
    <property type="entry name" value="Translation factors"/>
    <property type="match status" value="1"/>
</dbReference>
<sequence length="402" mass="43896">MSASDAVTAEEKVDIDPSTLNPLSPEVISRQATINIGTIGHVAHGKSTVVKAISGVQTVRFKNELERNITIKLGYANAKIYKCDNEECPRPGCYKSYRSDKEDNPPCERAGCGGRMKLLRHVSFVDCPGHDILMATMLNGAAVMDAALLLIAGNESCPQPQTSEHLAAIEIMKLKHIIILQNKVDLCKESACEEHYQSILSFVKVDDLKGGVAGGSILRGILKVGDEIEVRPGILTKDNEGQIHFRPIFSRIVSLFAEHNDLKFAVPGGLIGVGTRIDPTLCRADRLVGQVLGAVGKLPNIYTELEINYFLLRRLLGVKTDEKKQTKVSKLAKNEVLMVNIGSTSTGGRVMSVKSDAAKILLTSPACTEVEEKIALSRRIDKHWRLIGWGKIKRGVTIEPDP</sequence>
<evidence type="ECO:0000256" key="5">
    <source>
        <dbReference type="ARBA" id="ARBA00022801"/>
    </source>
</evidence>
<dbReference type="CDD" id="cd15490">
    <property type="entry name" value="eIF2_gamma_III"/>
    <property type="match status" value="1"/>
</dbReference>
<comment type="similarity">
    <text evidence="1">Belongs to the TRAFAC class translation factor GTPase superfamily. Classic translation factor GTPase family. EF-Tu/EF-1A subfamily.</text>
</comment>
<dbReference type="PROSITE" id="PS51722">
    <property type="entry name" value="G_TR_2"/>
    <property type="match status" value="1"/>
</dbReference>
<dbReference type="GO" id="GO:0005829">
    <property type="term" value="C:cytosol"/>
    <property type="evidence" value="ECO:0007669"/>
    <property type="project" value="TreeGrafter"/>
</dbReference>
<dbReference type="InterPro" id="IPR004161">
    <property type="entry name" value="EFTu-like_2"/>
</dbReference>
<dbReference type="EC" id="3.6.5.3" evidence="2"/>
<dbReference type="Gene3D" id="3.40.50.300">
    <property type="entry name" value="P-loop containing nucleotide triphosphate hydrolases"/>
    <property type="match status" value="1"/>
</dbReference>
<dbReference type="SUPFAM" id="SSF50465">
    <property type="entry name" value="EF-Tu/eEF-1alpha/eIF2-gamma C-terminal domain"/>
    <property type="match status" value="1"/>
</dbReference>
<evidence type="ECO:0000256" key="9">
    <source>
        <dbReference type="ARBA" id="ARBA00074422"/>
    </source>
</evidence>
<organism evidence="11 12">
    <name type="scientific">Dentiscutata erythropus</name>
    <dbReference type="NCBI Taxonomy" id="1348616"/>
    <lineage>
        <taxon>Eukaryota</taxon>
        <taxon>Fungi</taxon>
        <taxon>Fungi incertae sedis</taxon>
        <taxon>Mucoromycota</taxon>
        <taxon>Glomeromycotina</taxon>
        <taxon>Glomeromycetes</taxon>
        <taxon>Diversisporales</taxon>
        <taxon>Gigasporaceae</taxon>
        <taxon>Dentiscutata</taxon>
    </lineage>
</organism>
<evidence type="ECO:0000256" key="8">
    <source>
        <dbReference type="ARBA" id="ARBA00048107"/>
    </source>
</evidence>
<dbReference type="GO" id="GO:0003743">
    <property type="term" value="F:translation initiation factor activity"/>
    <property type="evidence" value="ECO:0007669"/>
    <property type="project" value="UniProtKB-KW"/>
</dbReference>
<evidence type="ECO:0000313" key="12">
    <source>
        <dbReference type="Proteomes" id="UP000789405"/>
    </source>
</evidence>
<dbReference type="Pfam" id="PF00009">
    <property type="entry name" value="GTP_EFTU"/>
    <property type="match status" value="1"/>
</dbReference>
<dbReference type="PANTHER" id="PTHR42854:SF3">
    <property type="entry name" value="EUKARYOTIC TRANSLATION INITIATION FACTOR 2 SUBUNIT 3-RELATED"/>
    <property type="match status" value="1"/>
</dbReference>
<dbReference type="InterPro" id="IPR015256">
    <property type="entry name" value="eIF2g_C"/>
</dbReference>
<dbReference type="AlphaFoldDB" id="A0A9N9BHZ4"/>